<evidence type="ECO:0000313" key="2">
    <source>
        <dbReference type="EMBL" id="KAK7132831.1"/>
    </source>
</evidence>
<protein>
    <submittedName>
        <fullName evidence="2">Uncharacterized protein</fullName>
    </submittedName>
</protein>
<accession>A0AAN9CH74</accession>
<proteinExistence type="predicted"/>
<dbReference type="AlphaFoldDB" id="A0AAN9CH74"/>
<feature type="compositionally biased region" description="Basic and acidic residues" evidence="1">
    <location>
        <begin position="66"/>
        <end position="77"/>
    </location>
</feature>
<feature type="region of interest" description="Disordered" evidence="1">
    <location>
        <begin position="52"/>
        <end position="77"/>
    </location>
</feature>
<reference evidence="2 3" key="1">
    <citation type="submission" date="2024-02" db="EMBL/GenBank/DDBJ databases">
        <title>Chromosome-level genome assembly of the Eurasian Minnow (Phoxinus phoxinus).</title>
        <authorList>
            <person name="Oriowo T.O."/>
            <person name="Martin S."/>
            <person name="Stange M."/>
            <person name="Chrysostomakis Y."/>
            <person name="Brown T."/>
            <person name="Winkler S."/>
            <person name="Kukowka S."/>
            <person name="Myers E.W."/>
            <person name="Bohne A."/>
        </authorList>
    </citation>
    <scope>NUCLEOTIDE SEQUENCE [LARGE SCALE GENOMIC DNA]</scope>
    <source>
        <strain evidence="2">ZFMK-TIS-60720</strain>
        <tissue evidence="2">Whole Organism</tissue>
    </source>
</reference>
<evidence type="ECO:0000256" key="1">
    <source>
        <dbReference type="SAM" id="MobiDB-lite"/>
    </source>
</evidence>
<organism evidence="2 3">
    <name type="scientific">Phoxinus phoxinus</name>
    <name type="common">Eurasian minnow</name>
    <dbReference type="NCBI Taxonomy" id="58324"/>
    <lineage>
        <taxon>Eukaryota</taxon>
        <taxon>Metazoa</taxon>
        <taxon>Chordata</taxon>
        <taxon>Craniata</taxon>
        <taxon>Vertebrata</taxon>
        <taxon>Euteleostomi</taxon>
        <taxon>Actinopterygii</taxon>
        <taxon>Neopterygii</taxon>
        <taxon>Teleostei</taxon>
        <taxon>Ostariophysi</taxon>
        <taxon>Cypriniformes</taxon>
        <taxon>Leuciscidae</taxon>
        <taxon>Phoxininae</taxon>
        <taxon>Phoxinus</taxon>
    </lineage>
</organism>
<sequence>MEESKTGHVTPPITPTKATPSQPTSPEQTMSLSSPELLQELKQPHTLKHVSAHTGLKTVFRGRGRPNQEAESLSKLH</sequence>
<gene>
    <name evidence="2" type="ORF">R3I93_019160</name>
</gene>
<feature type="compositionally biased region" description="Polar residues" evidence="1">
    <location>
        <begin position="16"/>
        <end position="36"/>
    </location>
</feature>
<feature type="region of interest" description="Disordered" evidence="1">
    <location>
        <begin position="1"/>
        <end position="38"/>
    </location>
</feature>
<name>A0AAN9CH74_9TELE</name>
<dbReference type="EMBL" id="JAYKXH010000020">
    <property type="protein sequence ID" value="KAK7132831.1"/>
    <property type="molecule type" value="Genomic_DNA"/>
</dbReference>
<dbReference type="Proteomes" id="UP001364617">
    <property type="component" value="Unassembled WGS sequence"/>
</dbReference>
<comment type="caution">
    <text evidence="2">The sequence shown here is derived from an EMBL/GenBank/DDBJ whole genome shotgun (WGS) entry which is preliminary data.</text>
</comment>
<keyword evidence="3" id="KW-1185">Reference proteome</keyword>
<evidence type="ECO:0000313" key="3">
    <source>
        <dbReference type="Proteomes" id="UP001364617"/>
    </source>
</evidence>